<dbReference type="AlphaFoldDB" id="A0A401RGL2"/>
<protein>
    <submittedName>
        <fullName evidence="2">Uncharacterized protein</fullName>
    </submittedName>
</protein>
<feature type="compositionally biased region" description="Low complexity" evidence="1">
    <location>
        <begin position="9"/>
        <end position="22"/>
    </location>
</feature>
<evidence type="ECO:0000313" key="2">
    <source>
        <dbReference type="EMBL" id="GCC17281.1"/>
    </source>
</evidence>
<feature type="region of interest" description="Disordered" evidence="1">
    <location>
        <begin position="98"/>
        <end position="117"/>
    </location>
</feature>
<comment type="caution">
    <text evidence="2">The sequence shown here is derived from an EMBL/GenBank/DDBJ whole genome shotgun (WGS) entry which is preliminary data.</text>
</comment>
<feature type="region of interest" description="Disordered" evidence="1">
    <location>
        <begin position="1"/>
        <end position="23"/>
    </location>
</feature>
<feature type="compositionally biased region" description="Gly residues" evidence="1">
    <location>
        <begin position="107"/>
        <end position="117"/>
    </location>
</feature>
<dbReference type="EMBL" id="BEZZ01006805">
    <property type="protein sequence ID" value="GCC17281.1"/>
    <property type="molecule type" value="Genomic_DNA"/>
</dbReference>
<evidence type="ECO:0000256" key="1">
    <source>
        <dbReference type="SAM" id="MobiDB-lite"/>
    </source>
</evidence>
<accession>A0A401RGL2</accession>
<gene>
    <name evidence="2" type="ORF">chiPu_0022267</name>
</gene>
<name>A0A401RGL2_CHIPU</name>
<keyword evidence="3" id="KW-1185">Reference proteome</keyword>
<feature type="region of interest" description="Disordered" evidence="1">
    <location>
        <begin position="41"/>
        <end position="91"/>
    </location>
</feature>
<feature type="compositionally biased region" description="Low complexity" evidence="1">
    <location>
        <begin position="59"/>
        <end position="73"/>
    </location>
</feature>
<reference evidence="2 3" key="1">
    <citation type="journal article" date="2018" name="Nat. Ecol. Evol.">
        <title>Shark genomes provide insights into elasmobranch evolution and the origin of vertebrates.</title>
        <authorList>
            <person name="Hara Y"/>
            <person name="Yamaguchi K"/>
            <person name="Onimaru K"/>
            <person name="Kadota M"/>
            <person name="Koyanagi M"/>
            <person name="Keeley SD"/>
            <person name="Tatsumi K"/>
            <person name="Tanaka K"/>
            <person name="Motone F"/>
            <person name="Kageyama Y"/>
            <person name="Nozu R"/>
            <person name="Adachi N"/>
            <person name="Nishimura O"/>
            <person name="Nakagawa R"/>
            <person name="Tanegashima C"/>
            <person name="Kiyatake I"/>
            <person name="Matsumoto R"/>
            <person name="Murakumo K"/>
            <person name="Nishida K"/>
            <person name="Terakita A"/>
            <person name="Kuratani S"/>
            <person name="Sato K"/>
            <person name="Hyodo S Kuraku.S."/>
        </authorList>
    </citation>
    <scope>NUCLEOTIDE SEQUENCE [LARGE SCALE GENOMIC DNA]</scope>
</reference>
<sequence>MFPPPTPRGPRASGPSSRGSFPCAPLGARARWLLSPPRVPLIPFAPGDPVPAGRPQLGAPPRRTARGPARSSPTLDAAPVRSGCWRGPSSELRLCPVTEEDAETGEEGGGGGGAGGG</sequence>
<proteinExistence type="predicted"/>
<evidence type="ECO:0000313" key="3">
    <source>
        <dbReference type="Proteomes" id="UP000287033"/>
    </source>
</evidence>
<organism evidence="2 3">
    <name type="scientific">Chiloscyllium punctatum</name>
    <name type="common">Brownbanded bambooshark</name>
    <name type="synonym">Hemiscyllium punctatum</name>
    <dbReference type="NCBI Taxonomy" id="137246"/>
    <lineage>
        <taxon>Eukaryota</taxon>
        <taxon>Metazoa</taxon>
        <taxon>Chordata</taxon>
        <taxon>Craniata</taxon>
        <taxon>Vertebrata</taxon>
        <taxon>Chondrichthyes</taxon>
        <taxon>Elasmobranchii</taxon>
        <taxon>Galeomorphii</taxon>
        <taxon>Galeoidea</taxon>
        <taxon>Orectolobiformes</taxon>
        <taxon>Hemiscylliidae</taxon>
        <taxon>Chiloscyllium</taxon>
    </lineage>
</organism>
<dbReference type="Proteomes" id="UP000287033">
    <property type="component" value="Unassembled WGS sequence"/>
</dbReference>